<dbReference type="Gene3D" id="2.60.40.10">
    <property type="entry name" value="Immunoglobulins"/>
    <property type="match status" value="2"/>
</dbReference>
<evidence type="ECO:0000256" key="9">
    <source>
        <dbReference type="SAM" id="SignalP"/>
    </source>
</evidence>
<organism evidence="11 12">
    <name type="scientific">Ilyodon furcidens</name>
    <name type="common">goldbreast splitfin</name>
    <dbReference type="NCBI Taxonomy" id="33524"/>
    <lineage>
        <taxon>Eukaryota</taxon>
        <taxon>Metazoa</taxon>
        <taxon>Chordata</taxon>
        <taxon>Craniata</taxon>
        <taxon>Vertebrata</taxon>
        <taxon>Euteleostomi</taxon>
        <taxon>Actinopterygii</taxon>
        <taxon>Neopterygii</taxon>
        <taxon>Teleostei</taxon>
        <taxon>Neoteleostei</taxon>
        <taxon>Acanthomorphata</taxon>
        <taxon>Ovalentaria</taxon>
        <taxon>Atherinomorphae</taxon>
        <taxon>Cyprinodontiformes</taxon>
        <taxon>Goodeidae</taxon>
        <taxon>Ilyodon</taxon>
    </lineage>
</organism>
<dbReference type="SMART" id="SM00409">
    <property type="entry name" value="IG"/>
    <property type="match status" value="2"/>
</dbReference>
<dbReference type="InterPro" id="IPR007110">
    <property type="entry name" value="Ig-like_dom"/>
</dbReference>
<keyword evidence="8" id="KW-1133">Transmembrane helix</keyword>
<proteinExistence type="predicted"/>
<name>A0ABV0V5M6_9TELE</name>
<keyword evidence="2" id="KW-1003">Cell membrane</keyword>
<evidence type="ECO:0000256" key="3">
    <source>
        <dbReference type="ARBA" id="ARBA00022729"/>
    </source>
</evidence>
<feature type="domain" description="Ig-like" evidence="10">
    <location>
        <begin position="37"/>
        <end position="116"/>
    </location>
</feature>
<keyword evidence="8" id="KW-0812">Transmembrane</keyword>
<feature type="transmembrane region" description="Helical" evidence="8">
    <location>
        <begin position="258"/>
        <end position="279"/>
    </location>
</feature>
<dbReference type="InterPro" id="IPR013783">
    <property type="entry name" value="Ig-like_fold"/>
</dbReference>
<keyword evidence="3 9" id="KW-0732">Signal</keyword>
<evidence type="ECO:0000256" key="4">
    <source>
        <dbReference type="ARBA" id="ARBA00022859"/>
    </source>
</evidence>
<keyword evidence="4" id="KW-0391">Immunity</keyword>
<feature type="signal peptide" evidence="9">
    <location>
        <begin position="1"/>
        <end position="27"/>
    </location>
</feature>
<evidence type="ECO:0000313" key="12">
    <source>
        <dbReference type="Proteomes" id="UP001482620"/>
    </source>
</evidence>
<dbReference type="InterPro" id="IPR036179">
    <property type="entry name" value="Ig-like_dom_sf"/>
</dbReference>
<evidence type="ECO:0000313" key="11">
    <source>
        <dbReference type="EMBL" id="MEQ2252655.1"/>
    </source>
</evidence>
<sequence>MKKCSNKDSLKMILLWVTLLLSHQGYALVPVITVHLGETVTFRCDLPEIKDRNGKLYWYRQAAGDTLEIVAKFVNYANPDYGPGFSDSRVKTVLTDKMSNLTILKTVQQDEGMYHCAFTDWSRNVWHGNYLLIKGNTVGTSNQRVVQRLMVSDSLRPEDSVTLQCSVLSDFENKTCSGDLSVFWFRSDRSHPHIFLTDGNRPDKCKKNIDHQNRCVYNFSKNISSSAAGTYYCAVATCGEILFGNGTKFKAEPTADPVLVIAVSCLVISLIINIVFFCYRNPRAACKQFKEGTSSQDRRRDLSQQGDDTNEDEQDLNYAALRFSAGKATRQKIRNEPGDSVYSHIKL</sequence>
<evidence type="ECO:0000259" key="10">
    <source>
        <dbReference type="PROSITE" id="PS50835"/>
    </source>
</evidence>
<evidence type="ECO:0000256" key="8">
    <source>
        <dbReference type="SAM" id="Phobius"/>
    </source>
</evidence>
<dbReference type="SUPFAM" id="SSF48726">
    <property type="entry name" value="Immunoglobulin"/>
    <property type="match status" value="2"/>
</dbReference>
<protein>
    <recommendedName>
        <fullName evidence="10">Ig-like domain-containing protein</fullName>
    </recommendedName>
</protein>
<dbReference type="Proteomes" id="UP001482620">
    <property type="component" value="Unassembled WGS sequence"/>
</dbReference>
<keyword evidence="7" id="KW-0325">Glycoprotein</keyword>
<comment type="subcellular location">
    <subcellularLocation>
        <location evidence="1">Cell membrane</location>
    </subcellularLocation>
</comment>
<feature type="domain" description="Ig-like" evidence="10">
    <location>
        <begin position="143"/>
        <end position="235"/>
    </location>
</feature>
<evidence type="ECO:0000256" key="5">
    <source>
        <dbReference type="ARBA" id="ARBA00023136"/>
    </source>
</evidence>
<dbReference type="InterPro" id="IPR003599">
    <property type="entry name" value="Ig_sub"/>
</dbReference>
<feature type="chain" id="PRO_5045296502" description="Ig-like domain-containing protein" evidence="9">
    <location>
        <begin position="28"/>
        <end position="347"/>
    </location>
</feature>
<accession>A0ABV0V5M6</accession>
<comment type="caution">
    <text evidence="11">The sequence shown here is derived from an EMBL/GenBank/DDBJ whole genome shotgun (WGS) entry which is preliminary data.</text>
</comment>
<dbReference type="Pfam" id="PF07686">
    <property type="entry name" value="V-set"/>
    <property type="match status" value="1"/>
</dbReference>
<evidence type="ECO:0000256" key="7">
    <source>
        <dbReference type="ARBA" id="ARBA00023180"/>
    </source>
</evidence>
<dbReference type="InterPro" id="IPR052051">
    <property type="entry name" value="TCR_complex_component"/>
</dbReference>
<dbReference type="PANTHER" id="PTHR19433">
    <property type="entry name" value="T-CELL RECEPTOR ALPHA CHAIN V REGION-RELATED"/>
    <property type="match status" value="1"/>
</dbReference>
<evidence type="ECO:0000256" key="2">
    <source>
        <dbReference type="ARBA" id="ARBA00022475"/>
    </source>
</evidence>
<reference evidence="11 12" key="1">
    <citation type="submission" date="2021-06" db="EMBL/GenBank/DDBJ databases">
        <authorList>
            <person name="Palmer J.M."/>
        </authorList>
    </citation>
    <scope>NUCLEOTIDE SEQUENCE [LARGE SCALE GENOMIC DNA]</scope>
    <source>
        <strain evidence="12">if_2019</strain>
        <tissue evidence="11">Muscle</tissue>
    </source>
</reference>
<dbReference type="PANTHER" id="PTHR19433:SF133">
    <property type="entry name" value="IMMUNE-TYPE RECEPTOR 5 PRECURSOR-RELATED"/>
    <property type="match status" value="1"/>
</dbReference>
<gene>
    <name evidence="11" type="ORF">ILYODFUR_024093</name>
</gene>
<dbReference type="PROSITE" id="PS50835">
    <property type="entry name" value="IG_LIKE"/>
    <property type="match status" value="2"/>
</dbReference>
<dbReference type="InterPro" id="IPR013106">
    <property type="entry name" value="Ig_V-set"/>
</dbReference>
<keyword evidence="5 8" id="KW-0472">Membrane</keyword>
<dbReference type="EMBL" id="JAHRIQ010095505">
    <property type="protein sequence ID" value="MEQ2252655.1"/>
    <property type="molecule type" value="Genomic_DNA"/>
</dbReference>
<keyword evidence="12" id="KW-1185">Reference proteome</keyword>
<keyword evidence="6" id="KW-1015">Disulfide bond</keyword>
<evidence type="ECO:0000256" key="1">
    <source>
        <dbReference type="ARBA" id="ARBA00004236"/>
    </source>
</evidence>
<evidence type="ECO:0000256" key="6">
    <source>
        <dbReference type="ARBA" id="ARBA00023157"/>
    </source>
</evidence>